<evidence type="ECO:0000256" key="7">
    <source>
        <dbReference type="SAM" id="MobiDB-lite"/>
    </source>
</evidence>
<keyword evidence="11" id="KW-1185">Reference proteome</keyword>
<evidence type="ECO:0000256" key="5">
    <source>
        <dbReference type="ARBA" id="ARBA00023242"/>
    </source>
</evidence>
<evidence type="ECO:0000256" key="3">
    <source>
        <dbReference type="ARBA" id="ARBA00022705"/>
    </source>
</evidence>
<dbReference type="Proteomes" id="UP000230069">
    <property type="component" value="Unassembled WGS sequence"/>
</dbReference>
<dbReference type="PANTHER" id="PTHR12748:SF0">
    <property type="entry name" value="ORIGIN RECOGNITION COMPLEX SUBUNIT 3"/>
    <property type="match status" value="1"/>
</dbReference>
<evidence type="ECO:0000313" key="11">
    <source>
        <dbReference type="Proteomes" id="UP000230069"/>
    </source>
</evidence>
<keyword evidence="3" id="KW-0235">DNA replication</keyword>
<sequence>MTPSATPDSPLPPSSPTANNENNLQPFFVLHKPIPKKSSRKAPQSAKTRRKIDLSTETHKFNKSEGVKQVEQIVDDHLYQQLRVEAFDIIWSKIEITIKEVLRGININVFNEIHQWVRKSFAAIRSTAGTLNSAQLTCPYPLTIDIDCKKIFTGLVFTKNVEFVDDLLTFNDLSLHLKSQGCHVVNLSSLDFSAKSGISACIWSLLRQFVMVDPDVADITILASWYNEPDNFNNPLVVIIDDMERCNGSVLSEFILMLSEWVIKLPVILVMGVATTIDAPRILLPARALHYLEPCKFALGSPAERLDAIVEAVILGTNFGFDIGYKVAVFLRNYFLRQDGTVTSFIKTVKIACAKHFVKEPLSFLCRGLLDEDCHDFLLQKCVLLPESMREYAFSLPSCEGLDKTTPLTGESLASGISEIVKLKKNWSSVFMCLYEAAKFQKKQVVDVLCEALDPDAYRTRGSLQRRVGEVIAKSHSVDPYSATKGSFIFQVIRKVRDLPMKQLCQLLQVWEKHSEEIAELHEKVKELQSLLKSEEENNGGQADVAVLSKRLATRSYMNIQRDKGKVYDKAALLLESMIRDYLKPIECVPFHEIICFKDVDILQSALVGDPRRMIQVDLLKSHKVLLCSCCTKGGNVLLPSMHDTSIMYTLAQEHGDLINLHDWFKNFKSTIVRPCTNAKGKMRSPSSKKRKHSIEPEDLTDALVQARFCRAVIELQITGLLKMPNKRRPDYVQRVAFGL</sequence>
<feature type="domain" description="Origin recognition complex subunit 3 N-terminal" evidence="8">
    <location>
        <begin position="52"/>
        <end position="365"/>
    </location>
</feature>
<evidence type="ECO:0000256" key="6">
    <source>
        <dbReference type="SAM" id="Coils"/>
    </source>
</evidence>
<dbReference type="InterPro" id="IPR045667">
    <property type="entry name" value="ORC3_N"/>
</dbReference>
<accession>A0A2G5CL81</accession>
<dbReference type="GO" id="GO:0003688">
    <property type="term" value="F:DNA replication origin binding"/>
    <property type="evidence" value="ECO:0007669"/>
    <property type="project" value="TreeGrafter"/>
</dbReference>
<dbReference type="Pfam" id="PF07034">
    <property type="entry name" value="ORC3_N"/>
    <property type="match status" value="1"/>
</dbReference>
<protein>
    <submittedName>
        <fullName evidence="10">Uncharacterized protein</fullName>
    </submittedName>
</protein>
<keyword evidence="6" id="KW-0175">Coiled coil</keyword>
<keyword evidence="4" id="KW-0238">DNA-binding</keyword>
<dbReference type="InterPro" id="IPR040855">
    <property type="entry name" value="ORC_WH_C"/>
</dbReference>
<dbReference type="STRING" id="218851.A0A2G5CL81"/>
<dbReference type="EMBL" id="KZ305063">
    <property type="protein sequence ID" value="PIA32041.1"/>
    <property type="molecule type" value="Genomic_DNA"/>
</dbReference>
<feature type="coiled-coil region" evidence="6">
    <location>
        <begin position="511"/>
        <end position="538"/>
    </location>
</feature>
<dbReference type="PANTHER" id="PTHR12748">
    <property type="entry name" value="ORIGIN RECOGNITION COMPLEX SUBUNIT 3"/>
    <property type="match status" value="1"/>
</dbReference>
<evidence type="ECO:0000313" key="10">
    <source>
        <dbReference type="EMBL" id="PIA32041.1"/>
    </source>
</evidence>
<evidence type="ECO:0000256" key="4">
    <source>
        <dbReference type="ARBA" id="ARBA00023125"/>
    </source>
</evidence>
<comment type="subcellular location">
    <subcellularLocation>
        <location evidence="1">Nucleus</location>
    </subcellularLocation>
</comment>
<reference evidence="10 11" key="1">
    <citation type="submission" date="2017-09" db="EMBL/GenBank/DDBJ databases">
        <title>WGS assembly of Aquilegia coerulea Goldsmith.</title>
        <authorList>
            <person name="Hodges S."/>
            <person name="Kramer E."/>
            <person name="Nordborg M."/>
            <person name="Tomkins J."/>
            <person name="Borevitz J."/>
            <person name="Derieg N."/>
            <person name="Yan J."/>
            <person name="Mihaltcheva S."/>
            <person name="Hayes R.D."/>
            <person name="Rokhsar D."/>
        </authorList>
    </citation>
    <scope>NUCLEOTIDE SEQUENCE [LARGE SCALE GENOMIC DNA]</scope>
    <source>
        <strain evidence="11">cv. Goldsmith</strain>
    </source>
</reference>
<dbReference type="GO" id="GO:0005656">
    <property type="term" value="C:nuclear pre-replicative complex"/>
    <property type="evidence" value="ECO:0007669"/>
    <property type="project" value="TreeGrafter"/>
</dbReference>
<dbReference type="GO" id="GO:0005664">
    <property type="term" value="C:nuclear origin of replication recognition complex"/>
    <property type="evidence" value="ECO:0007669"/>
    <property type="project" value="InterPro"/>
</dbReference>
<dbReference type="Pfam" id="PF18137">
    <property type="entry name" value="WHD_ORC"/>
    <property type="match status" value="1"/>
</dbReference>
<keyword evidence="5" id="KW-0539">Nucleus</keyword>
<dbReference type="AlphaFoldDB" id="A0A2G5CL81"/>
<evidence type="ECO:0000256" key="2">
    <source>
        <dbReference type="ARBA" id="ARBA00010977"/>
    </source>
</evidence>
<gene>
    <name evidence="10" type="ORF">AQUCO_04600009v1</name>
</gene>
<feature type="domain" description="Origin recognition complex subunit 3 winged helix C-terminal" evidence="9">
    <location>
        <begin position="612"/>
        <end position="738"/>
    </location>
</feature>
<name>A0A2G5CL81_AQUCA</name>
<evidence type="ECO:0000259" key="8">
    <source>
        <dbReference type="Pfam" id="PF07034"/>
    </source>
</evidence>
<dbReference type="FunCoup" id="A0A2G5CL81">
    <property type="interactions" value="2576"/>
</dbReference>
<dbReference type="InterPro" id="IPR020795">
    <property type="entry name" value="ORC3"/>
</dbReference>
<organism evidence="10 11">
    <name type="scientific">Aquilegia coerulea</name>
    <name type="common">Rocky mountain columbine</name>
    <dbReference type="NCBI Taxonomy" id="218851"/>
    <lineage>
        <taxon>Eukaryota</taxon>
        <taxon>Viridiplantae</taxon>
        <taxon>Streptophyta</taxon>
        <taxon>Embryophyta</taxon>
        <taxon>Tracheophyta</taxon>
        <taxon>Spermatophyta</taxon>
        <taxon>Magnoliopsida</taxon>
        <taxon>Ranunculales</taxon>
        <taxon>Ranunculaceae</taxon>
        <taxon>Thalictroideae</taxon>
        <taxon>Aquilegia</taxon>
    </lineage>
</organism>
<dbReference type="OrthoDB" id="10265211at2759"/>
<evidence type="ECO:0000259" key="9">
    <source>
        <dbReference type="Pfam" id="PF18137"/>
    </source>
</evidence>
<dbReference type="InParanoid" id="A0A2G5CL81"/>
<feature type="region of interest" description="Disordered" evidence="7">
    <location>
        <begin position="1"/>
        <end position="52"/>
    </location>
</feature>
<evidence type="ECO:0000256" key="1">
    <source>
        <dbReference type="ARBA" id="ARBA00004123"/>
    </source>
</evidence>
<dbReference type="CDD" id="cd20704">
    <property type="entry name" value="Orc3"/>
    <property type="match status" value="2"/>
</dbReference>
<proteinExistence type="inferred from homology"/>
<dbReference type="GO" id="GO:0006270">
    <property type="term" value="P:DNA replication initiation"/>
    <property type="evidence" value="ECO:0007669"/>
    <property type="project" value="TreeGrafter"/>
</dbReference>
<dbReference type="GO" id="GO:0031261">
    <property type="term" value="C:DNA replication preinitiation complex"/>
    <property type="evidence" value="ECO:0007669"/>
    <property type="project" value="TreeGrafter"/>
</dbReference>
<comment type="similarity">
    <text evidence="2">Belongs to the ORC3 family.</text>
</comment>